<dbReference type="Pfam" id="PF01694">
    <property type="entry name" value="Rhomboid"/>
    <property type="match status" value="1"/>
</dbReference>
<name>F8B2N6_9ACTN</name>
<dbReference type="PANTHER" id="PTHR43731">
    <property type="entry name" value="RHOMBOID PROTEASE"/>
    <property type="match status" value="1"/>
</dbReference>
<dbReference type="GO" id="GO:0016020">
    <property type="term" value="C:membrane"/>
    <property type="evidence" value="ECO:0007669"/>
    <property type="project" value="UniProtKB-SubCell"/>
</dbReference>
<evidence type="ECO:0000256" key="2">
    <source>
        <dbReference type="ARBA" id="ARBA00009045"/>
    </source>
</evidence>
<dbReference type="HOGENOM" id="CLU_055068_2_1_11"/>
<dbReference type="PANTHER" id="PTHR43731:SF14">
    <property type="entry name" value="PRESENILIN-ASSOCIATED RHOMBOID-LIKE PROTEIN, MITOCHONDRIAL"/>
    <property type="match status" value="1"/>
</dbReference>
<keyword evidence="3 8" id="KW-0812">Transmembrane</keyword>
<keyword evidence="4" id="KW-0378">Hydrolase</keyword>
<feature type="compositionally biased region" description="Pro residues" evidence="7">
    <location>
        <begin position="77"/>
        <end position="91"/>
    </location>
</feature>
<protein>
    <submittedName>
        <fullName evidence="10">Rhomboid family protein</fullName>
    </submittedName>
</protein>
<dbReference type="InterPro" id="IPR022764">
    <property type="entry name" value="Peptidase_S54_rhomboid_dom"/>
</dbReference>
<keyword evidence="5 8" id="KW-1133">Transmembrane helix</keyword>
<dbReference type="KEGG" id="fsy:FsymDg_0184"/>
<dbReference type="eggNOG" id="COG0705">
    <property type="taxonomic scope" value="Bacteria"/>
</dbReference>
<dbReference type="InterPro" id="IPR035952">
    <property type="entry name" value="Rhomboid-like_sf"/>
</dbReference>
<evidence type="ECO:0000256" key="5">
    <source>
        <dbReference type="ARBA" id="ARBA00022989"/>
    </source>
</evidence>
<comment type="subcellular location">
    <subcellularLocation>
        <location evidence="1">Membrane</location>
        <topology evidence="1">Multi-pass membrane protein</topology>
    </subcellularLocation>
</comment>
<evidence type="ECO:0000313" key="11">
    <source>
        <dbReference type="Proteomes" id="UP000001549"/>
    </source>
</evidence>
<dbReference type="STRING" id="656024.FsymDg_0184"/>
<keyword evidence="11" id="KW-1185">Reference proteome</keyword>
<evidence type="ECO:0000256" key="4">
    <source>
        <dbReference type="ARBA" id="ARBA00022801"/>
    </source>
</evidence>
<keyword evidence="6 8" id="KW-0472">Membrane</keyword>
<dbReference type="AlphaFoldDB" id="F8B2N6"/>
<dbReference type="GO" id="GO:0004252">
    <property type="term" value="F:serine-type endopeptidase activity"/>
    <property type="evidence" value="ECO:0007669"/>
    <property type="project" value="InterPro"/>
</dbReference>
<evidence type="ECO:0000256" key="1">
    <source>
        <dbReference type="ARBA" id="ARBA00004141"/>
    </source>
</evidence>
<dbReference type="EMBL" id="CP002801">
    <property type="protein sequence ID" value="AEH07756.1"/>
    <property type="molecule type" value="Genomic_DNA"/>
</dbReference>
<evidence type="ECO:0000256" key="8">
    <source>
        <dbReference type="SAM" id="Phobius"/>
    </source>
</evidence>
<feature type="transmembrane region" description="Helical" evidence="8">
    <location>
        <begin position="159"/>
        <end position="177"/>
    </location>
</feature>
<dbReference type="Proteomes" id="UP000001549">
    <property type="component" value="Chromosome"/>
</dbReference>
<organism evidence="10 11">
    <name type="scientific">Candidatus Protofrankia datiscae</name>
    <dbReference type="NCBI Taxonomy" id="2716812"/>
    <lineage>
        <taxon>Bacteria</taxon>
        <taxon>Bacillati</taxon>
        <taxon>Actinomycetota</taxon>
        <taxon>Actinomycetes</taxon>
        <taxon>Frankiales</taxon>
        <taxon>Frankiaceae</taxon>
        <taxon>Protofrankia</taxon>
    </lineage>
</organism>
<accession>F8B2N6</accession>
<reference evidence="10 11" key="1">
    <citation type="submission" date="2011-05" db="EMBL/GenBank/DDBJ databases">
        <title>Complete sequence of chromosome of Frankia symbiont of Datisca glomerata.</title>
        <authorList>
            <consortium name="US DOE Joint Genome Institute"/>
            <person name="Lucas S."/>
            <person name="Han J."/>
            <person name="Lapidus A."/>
            <person name="Cheng J.-F."/>
            <person name="Goodwin L."/>
            <person name="Pitluck S."/>
            <person name="Peters L."/>
            <person name="Mikhailova N."/>
            <person name="Chertkov O."/>
            <person name="Teshima H."/>
            <person name="Han C."/>
            <person name="Tapia R."/>
            <person name="Land M."/>
            <person name="Hauser L."/>
            <person name="Kyrpides N."/>
            <person name="Ivanova N."/>
            <person name="Pagani I."/>
            <person name="Berry A."/>
            <person name="Pawlowski K."/>
            <person name="Persson T."/>
            <person name="Vanden Heuvel B."/>
            <person name="Benson D."/>
            <person name="Woyke T."/>
        </authorList>
    </citation>
    <scope>NUCLEOTIDE SEQUENCE [LARGE SCALE GENOMIC DNA]</scope>
    <source>
        <strain evidence="11">4085684</strain>
    </source>
</reference>
<dbReference type="Gene3D" id="1.20.1540.10">
    <property type="entry name" value="Rhomboid-like"/>
    <property type="match status" value="1"/>
</dbReference>
<gene>
    <name evidence="10" type="ordered locus">FsymDg_0184</name>
</gene>
<feature type="transmembrane region" description="Helical" evidence="8">
    <location>
        <begin position="213"/>
        <end position="233"/>
    </location>
</feature>
<evidence type="ECO:0000256" key="3">
    <source>
        <dbReference type="ARBA" id="ARBA00022692"/>
    </source>
</evidence>
<feature type="transmembrane region" description="Helical" evidence="8">
    <location>
        <begin position="295"/>
        <end position="312"/>
    </location>
</feature>
<feature type="transmembrane region" description="Helical" evidence="8">
    <location>
        <begin position="343"/>
        <end position="362"/>
    </location>
</feature>
<sequence>MNPPWSRPAEPDVPDPRRAVDAGAVRAPGPRRHQLPGQYHASGQPPEPAGWRPADGSSDPSDGWTPDALSATGSRPTGPPDRGPAAHPRPAPYCYRHTDRETYVSCQRCGRPICPECMRPAAVGFHCPEEGAAASRRGAASRRPITSLGGRARIRHPGLITQLLIGLCVAAYALQGLPGLTGSGPDNTFTLDYSLYGPGIAANDEYYRLLTAAFLHAGVLHILFNMYALYLLGSQLEQILGRARYLALFVVCAIGGNTLSYLINGWNTFSVGASTAVFGFFAAYYVIARRLRADTSAILIIVGINLIITFTIARIDKWGHIGGLVAGLVVGVIYAYVPARRGWVQAVAVGAVLAALLLAAVLQTSAVTSTPLSAIVQ</sequence>
<feature type="transmembrane region" description="Helical" evidence="8">
    <location>
        <begin position="245"/>
        <end position="263"/>
    </location>
</feature>
<evidence type="ECO:0000256" key="6">
    <source>
        <dbReference type="ARBA" id="ARBA00023136"/>
    </source>
</evidence>
<feature type="region of interest" description="Disordered" evidence="7">
    <location>
        <begin position="1"/>
        <end position="91"/>
    </location>
</feature>
<evidence type="ECO:0000313" key="10">
    <source>
        <dbReference type="EMBL" id="AEH07756.1"/>
    </source>
</evidence>
<proteinExistence type="inferred from homology"/>
<feature type="transmembrane region" description="Helical" evidence="8">
    <location>
        <begin position="269"/>
        <end position="288"/>
    </location>
</feature>
<evidence type="ECO:0000259" key="9">
    <source>
        <dbReference type="Pfam" id="PF01694"/>
    </source>
</evidence>
<dbReference type="InterPro" id="IPR050925">
    <property type="entry name" value="Rhomboid_protease_S54"/>
</dbReference>
<feature type="transmembrane region" description="Helical" evidence="8">
    <location>
        <begin position="318"/>
        <end position="336"/>
    </location>
</feature>
<comment type="similarity">
    <text evidence="2">Belongs to the peptidase S54 family.</text>
</comment>
<feature type="domain" description="Peptidase S54 rhomboid" evidence="9">
    <location>
        <begin position="204"/>
        <end position="335"/>
    </location>
</feature>
<evidence type="ECO:0000256" key="7">
    <source>
        <dbReference type="SAM" id="MobiDB-lite"/>
    </source>
</evidence>
<dbReference type="SUPFAM" id="SSF144091">
    <property type="entry name" value="Rhomboid-like"/>
    <property type="match status" value="1"/>
</dbReference>